<comment type="caution">
    <text evidence="2">The sequence shown here is derived from an EMBL/GenBank/DDBJ whole genome shotgun (WGS) entry which is preliminary data.</text>
</comment>
<name>A0A917X5E3_9ACTN</name>
<proteinExistence type="predicted"/>
<reference evidence="2" key="2">
    <citation type="submission" date="2020-09" db="EMBL/GenBank/DDBJ databases">
        <authorList>
            <person name="Sun Q."/>
            <person name="Ohkuma M."/>
        </authorList>
    </citation>
    <scope>NUCLEOTIDE SEQUENCE</scope>
    <source>
        <strain evidence="2">JCM 19831</strain>
    </source>
</reference>
<sequence>MNVSAATWSVPPAGRQVDPAARRAQVNAQAETLSQLMGSKHGEKVAATVTNGVGVDLYM</sequence>
<organism evidence="2 3">
    <name type="scientific">Dactylosporangium sucinum</name>
    <dbReference type="NCBI Taxonomy" id="1424081"/>
    <lineage>
        <taxon>Bacteria</taxon>
        <taxon>Bacillati</taxon>
        <taxon>Actinomycetota</taxon>
        <taxon>Actinomycetes</taxon>
        <taxon>Micromonosporales</taxon>
        <taxon>Micromonosporaceae</taxon>
        <taxon>Dactylosporangium</taxon>
    </lineage>
</organism>
<dbReference type="Proteomes" id="UP000642070">
    <property type="component" value="Unassembled WGS sequence"/>
</dbReference>
<dbReference type="EMBL" id="BMPI01000058">
    <property type="protein sequence ID" value="GGM68685.1"/>
    <property type="molecule type" value="Genomic_DNA"/>
</dbReference>
<evidence type="ECO:0000256" key="1">
    <source>
        <dbReference type="SAM" id="MobiDB-lite"/>
    </source>
</evidence>
<reference evidence="2" key="1">
    <citation type="journal article" date="2014" name="Int. J. Syst. Evol. Microbiol.">
        <title>Complete genome sequence of Corynebacterium casei LMG S-19264T (=DSM 44701T), isolated from a smear-ripened cheese.</title>
        <authorList>
            <consortium name="US DOE Joint Genome Institute (JGI-PGF)"/>
            <person name="Walter F."/>
            <person name="Albersmeier A."/>
            <person name="Kalinowski J."/>
            <person name="Ruckert C."/>
        </authorList>
    </citation>
    <scope>NUCLEOTIDE SEQUENCE</scope>
    <source>
        <strain evidence="2">JCM 19831</strain>
    </source>
</reference>
<accession>A0A917X5E3</accession>
<evidence type="ECO:0000313" key="2">
    <source>
        <dbReference type="EMBL" id="GGM68685.1"/>
    </source>
</evidence>
<feature type="region of interest" description="Disordered" evidence="1">
    <location>
        <begin position="1"/>
        <end position="22"/>
    </location>
</feature>
<dbReference type="RefSeq" id="WP_190255562.1">
    <property type="nucleotide sequence ID" value="NZ_BMPI01000058.1"/>
</dbReference>
<keyword evidence="3" id="KW-1185">Reference proteome</keyword>
<dbReference type="AlphaFoldDB" id="A0A917X5E3"/>
<protein>
    <submittedName>
        <fullName evidence="2">Uncharacterized protein</fullName>
    </submittedName>
</protein>
<gene>
    <name evidence="2" type="ORF">GCM10007977_083030</name>
</gene>
<evidence type="ECO:0000313" key="3">
    <source>
        <dbReference type="Proteomes" id="UP000642070"/>
    </source>
</evidence>